<dbReference type="InterPro" id="IPR018483">
    <property type="entry name" value="Carb_kinase_FGGY_CS"/>
</dbReference>
<dbReference type="Gene3D" id="3.30.420.40">
    <property type="match status" value="2"/>
</dbReference>
<feature type="domain" description="Carbohydrate kinase FGGY C-terminal" evidence="6">
    <location>
        <begin position="284"/>
        <end position="442"/>
    </location>
</feature>
<organism evidence="7 8">
    <name type="scientific">Fictibacillus terranigra</name>
    <dbReference type="NCBI Taxonomy" id="3058424"/>
    <lineage>
        <taxon>Bacteria</taxon>
        <taxon>Bacillati</taxon>
        <taxon>Bacillota</taxon>
        <taxon>Bacilli</taxon>
        <taxon>Bacillales</taxon>
        <taxon>Fictibacillaceae</taxon>
        <taxon>Fictibacillus</taxon>
    </lineage>
</organism>
<keyword evidence="3 4" id="KW-0418">Kinase</keyword>
<dbReference type="CDD" id="cd07773">
    <property type="entry name" value="ASKHA_NBD_FGGY_FK"/>
    <property type="match status" value="1"/>
</dbReference>
<dbReference type="SUPFAM" id="SSF53067">
    <property type="entry name" value="Actin-like ATPase domain"/>
    <property type="match status" value="2"/>
</dbReference>
<comment type="caution">
    <text evidence="7">The sequence shown here is derived from an EMBL/GenBank/DDBJ whole genome shotgun (WGS) entry which is preliminary data.</text>
</comment>
<dbReference type="Pfam" id="PF00370">
    <property type="entry name" value="FGGY_N"/>
    <property type="match status" value="1"/>
</dbReference>
<dbReference type="GO" id="GO:0016301">
    <property type="term" value="F:kinase activity"/>
    <property type="evidence" value="ECO:0007669"/>
    <property type="project" value="UniProtKB-KW"/>
</dbReference>
<sequence>MIIAIDIGTTNLKVGLYGEDGSMVTSLISPMKPFLHKDQFTYFDPEVLWKKTADQILEVVRQAGDTTVYAIGITSMAESGLLVNRKTGKPCSYIIPWFESCSLQQANFIQDNIDPKEHFYKTGLHLSYKFGMSKLLWLREREPEIIDEHVVWMSVSSYIAYCLTGKIAEERTLAARTFAYRMDKQEWDNPFLRNFGLRSELFPQVTHCLEPVGSVTTEVSNLGIHQNINVYLAGHDHICASLAAGVAASGKVYNSMGTAETLVGTFEQRRLQPLDYDSKLSFGLHPIDRLYFWMGGHSASGGSVEWMRQILGEGKLTYEEVNSLLKKAPNDPTGIIYFPYLSGSGAPYPNPDMTAAFIGLMRKHNKSDLLKAVLEGNAYQMEMIREAAEIATETLVNEMVVIGGGVHNSHWIQVKADISGIGLILPEIPEAAMRGAALVAATGEGIYSSLEDAVSQARTDLKRTIQPNDTQHLIYGALYENKYKPLRRMLENG</sequence>
<dbReference type="InterPro" id="IPR000577">
    <property type="entry name" value="Carb_kinase_FGGY"/>
</dbReference>
<keyword evidence="8" id="KW-1185">Reference proteome</keyword>
<dbReference type="InterPro" id="IPR018484">
    <property type="entry name" value="FGGY_N"/>
</dbReference>
<accession>A0ABT8E516</accession>
<comment type="similarity">
    <text evidence="1 4">Belongs to the FGGY kinase family.</text>
</comment>
<dbReference type="InterPro" id="IPR018485">
    <property type="entry name" value="FGGY_C"/>
</dbReference>
<dbReference type="InterPro" id="IPR050406">
    <property type="entry name" value="FGGY_Carb_Kinase"/>
</dbReference>
<dbReference type="PROSITE" id="PS00445">
    <property type="entry name" value="FGGY_KINASES_2"/>
    <property type="match status" value="1"/>
</dbReference>
<evidence type="ECO:0000256" key="3">
    <source>
        <dbReference type="ARBA" id="ARBA00022777"/>
    </source>
</evidence>
<evidence type="ECO:0000313" key="7">
    <source>
        <dbReference type="EMBL" id="MDN4073004.1"/>
    </source>
</evidence>
<dbReference type="PANTHER" id="PTHR43095:SF5">
    <property type="entry name" value="XYLULOSE KINASE"/>
    <property type="match status" value="1"/>
</dbReference>
<feature type="domain" description="Carbohydrate kinase FGGY N-terminal" evidence="5">
    <location>
        <begin position="1"/>
        <end position="242"/>
    </location>
</feature>
<dbReference type="PANTHER" id="PTHR43095">
    <property type="entry name" value="SUGAR KINASE"/>
    <property type="match status" value="1"/>
</dbReference>
<name>A0ABT8E516_9BACL</name>
<dbReference type="Pfam" id="PF02782">
    <property type="entry name" value="FGGY_C"/>
    <property type="match status" value="1"/>
</dbReference>
<gene>
    <name evidence="7" type="ORF">QYF49_08215</name>
</gene>
<evidence type="ECO:0000313" key="8">
    <source>
        <dbReference type="Proteomes" id="UP001168694"/>
    </source>
</evidence>
<dbReference type="PIRSF" id="PIRSF000538">
    <property type="entry name" value="GlpK"/>
    <property type="match status" value="1"/>
</dbReference>
<proteinExistence type="inferred from homology"/>
<dbReference type="RefSeq" id="WP_290399155.1">
    <property type="nucleotide sequence ID" value="NZ_JAUHLN010000002.1"/>
</dbReference>
<dbReference type="EMBL" id="JAUHLN010000002">
    <property type="protein sequence ID" value="MDN4073004.1"/>
    <property type="molecule type" value="Genomic_DNA"/>
</dbReference>
<evidence type="ECO:0000259" key="5">
    <source>
        <dbReference type="Pfam" id="PF00370"/>
    </source>
</evidence>
<evidence type="ECO:0000259" key="6">
    <source>
        <dbReference type="Pfam" id="PF02782"/>
    </source>
</evidence>
<dbReference type="Proteomes" id="UP001168694">
    <property type="component" value="Unassembled WGS sequence"/>
</dbReference>
<evidence type="ECO:0000256" key="1">
    <source>
        <dbReference type="ARBA" id="ARBA00009156"/>
    </source>
</evidence>
<dbReference type="InterPro" id="IPR043129">
    <property type="entry name" value="ATPase_NBD"/>
</dbReference>
<evidence type="ECO:0000256" key="2">
    <source>
        <dbReference type="ARBA" id="ARBA00022679"/>
    </source>
</evidence>
<keyword evidence="2 4" id="KW-0808">Transferase</keyword>
<reference evidence="7" key="1">
    <citation type="submission" date="2023-06" db="EMBL/GenBank/DDBJ databases">
        <title>Draft Genome Sequences of Representative Paenibacillus Polymyxa, Bacillus cereus, Fictibacillus sp., and Brevibacillus agri Strains Isolated from Amazonian Dark Earth.</title>
        <authorList>
            <person name="Pellegrinetti T.A."/>
            <person name="Cunha I.C.M."/>
            <person name="Chaves M.G."/>
            <person name="Freitas A.S."/>
            <person name="Silva A.V.R."/>
            <person name="Tsai S.M."/>
            <person name="Mendes L.W."/>
        </authorList>
    </citation>
    <scope>NUCLEOTIDE SEQUENCE</scope>
    <source>
        <strain evidence="7">CENA-BCM004</strain>
    </source>
</reference>
<evidence type="ECO:0000256" key="4">
    <source>
        <dbReference type="RuleBase" id="RU003733"/>
    </source>
</evidence>
<protein>
    <submittedName>
        <fullName evidence="7">FGGY family carbohydrate kinase</fullName>
    </submittedName>
</protein>